<evidence type="ECO:0000256" key="1">
    <source>
        <dbReference type="SAM" id="SignalP"/>
    </source>
</evidence>
<feature type="chain" id="PRO_5046001116" evidence="1">
    <location>
        <begin position="22"/>
        <end position="170"/>
    </location>
</feature>
<comment type="caution">
    <text evidence="2">The sequence shown here is derived from an EMBL/GenBank/DDBJ whole genome shotgun (WGS) entry which is preliminary data.</text>
</comment>
<gene>
    <name evidence="2" type="ORF">U0C82_18160</name>
</gene>
<organism evidence="2 3">
    <name type="scientific">Fulvimarina uroteuthidis</name>
    <dbReference type="NCBI Taxonomy" id="3098149"/>
    <lineage>
        <taxon>Bacteria</taxon>
        <taxon>Pseudomonadati</taxon>
        <taxon>Pseudomonadota</taxon>
        <taxon>Alphaproteobacteria</taxon>
        <taxon>Hyphomicrobiales</taxon>
        <taxon>Aurantimonadaceae</taxon>
        <taxon>Fulvimarina</taxon>
    </lineage>
</organism>
<dbReference type="Proteomes" id="UP001294412">
    <property type="component" value="Unassembled WGS sequence"/>
</dbReference>
<feature type="signal peptide" evidence="1">
    <location>
        <begin position="1"/>
        <end position="21"/>
    </location>
</feature>
<name>A0ABU5I7B4_9HYPH</name>
<dbReference type="PROSITE" id="PS51318">
    <property type="entry name" value="TAT"/>
    <property type="match status" value="1"/>
</dbReference>
<sequence>MTARPLTRRALLLGGAAFVIASTGLSRAFAAADPVADGGTGAAPNRTIAVFASPSCGCCKGWVEHVRANGYAADVTYVDDGALNQRKDAAGLTAETRSCHTGFIAGYVIEGHVPAAEIDRLLAARPEALGLSVPGMPMDAPGMGTGSTPYEVLLLKADGTSEVFARYPMV</sequence>
<dbReference type="InterPro" id="IPR007332">
    <property type="entry name" value="DUF411"/>
</dbReference>
<dbReference type="RefSeq" id="WP_322189155.1">
    <property type="nucleotide sequence ID" value="NZ_JAXLPB010000009.1"/>
</dbReference>
<reference evidence="2 3" key="1">
    <citation type="submission" date="2023-12" db="EMBL/GenBank/DDBJ databases">
        <title>Description of Novel Strain Fulvimarina sp. 2208YS6-2-32 isolated from Uroteuthis (Photololigo) edulis.</title>
        <authorList>
            <person name="Park J.-S."/>
        </authorList>
    </citation>
    <scope>NUCLEOTIDE SEQUENCE [LARGE SCALE GENOMIC DNA]</scope>
    <source>
        <strain evidence="2 3">2208YS6-2-32</strain>
    </source>
</reference>
<proteinExistence type="predicted"/>
<keyword evidence="1" id="KW-0732">Signal</keyword>
<dbReference type="EMBL" id="JAXLPB010000009">
    <property type="protein sequence ID" value="MDY8111055.1"/>
    <property type="molecule type" value="Genomic_DNA"/>
</dbReference>
<dbReference type="Pfam" id="PF04214">
    <property type="entry name" value="DUF411"/>
    <property type="match status" value="1"/>
</dbReference>
<accession>A0ABU5I7B4</accession>
<keyword evidence="3" id="KW-1185">Reference proteome</keyword>
<evidence type="ECO:0000313" key="2">
    <source>
        <dbReference type="EMBL" id="MDY8111055.1"/>
    </source>
</evidence>
<protein>
    <submittedName>
        <fullName evidence="2">DUF411 domain-containing protein</fullName>
    </submittedName>
</protein>
<dbReference type="InterPro" id="IPR006311">
    <property type="entry name" value="TAT_signal"/>
</dbReference>
<evidence type="ECO:0000313" key="3">
    <source>
        <dbReference type="Proteomes" id="UP001294412"/>
    </source>
</evidence>